<feature type="region of interest" description="Disordered" evidence="2">
    <location>
        <begin position="302"/>
        <end position="323"/>
    </location>
</feature>
<dbReference type="InterPro" id="IPR016024">
    <property type="entry name" value="ARM-type_fold"/>
</dbReference>
<sequence length="669" mass="77309">MSVAPVMTPDVKPVLKRSLSDLEATSTSPLASQRAAKRPKKVDFKSENTVFTLKNWDDNKTLSLVREEVRRALDKHSMGEDALYDGLREILTTKPDAAEAPSSSLLKRYMIAITGFCGVIGRRGSALVQAITQMKWLGRDEEFVKLYQRLLANLITTYGGYAHEILESLVDKFMTLQPRHGKLPKEERVTYSDMLQRIHDTIQHILQKVPSVINELQAVLNQSFPHSADTLEEHMNYVKNILRVASYAPFIKADIVALIFDKLTVLDTQMQDNIEDFEDELEEHLGQNLAEEIAKLMNKDKDLEDDDEDDLDSDDEESVVDEFDDPNQKRLHEIKQQIAKLDLIMELMFNHFQPSFDFSKADIQEQKAVLDQMFGMFSRMILPTNKSRFAQFLLFHYAQTTEELSERFVQSLIGVLTDRDANKMIRRSAAAYLASFIARGARLSRDTIEHTFYTLSKEMNRLRELHEKNDNCRPDVDRFGPYYTIFQCVMYVFCFRWRDLTANEFDEDEFDVNNLTWSRGVVDTFRENIKSRLNPLKVCAQPIVNQFAIVVRQLQMMFLESKLEQNKRIRLTRANYSGGAFSIIAENQRSSTAKMGDAQYQLDAYFPFDPYNLPLSKRWIEGEYNIWKPVPGTEFDEAEESDSEVEDDGVEDVARAYDERTETESNTSR</sequence>
<dbReference type="GeneID" id="27312775"/>
<keyword evidence="4" id="KW-1185">Reference proteome</keyword>
<dbReference type="AlphaFoldDB" id="A0A0D2AB15"/>
<reference evidence="3 4" key="1">
    <citation type="submission" date="2015-01" db="EMBL/GenBank/DDBJ databases">
        <title>The Genome Sequence of Ochroconis gallopava CBS43764.</title>
        <authorList>
            <consortium name="The Broad Institute Genomics Platform"/>
            <person name="Cuomo C."/>
            <person name="de Hoog S."/>
            <person name="Gorbushina A."/>
            <person name="Stielow B."/>
            <person name="Teixiera M."/>
            <person name="Abouelleil A."/>
            <person name="Chapman S.B."/>
            <person name="Priest M."/>
            <person name="Young S.K."/>
            <person name="Wortman J."/>
            <person name="Nusbaum C."/>
            <person name="Birren B."/>
        </authorList>
    </citation>
    <scope>NUCLEOTIDE SEQUENCE [LARGE SCALE GENOMIC DNA]</scope>
    <source>
        <strain evidence="3 4">CBS 43764</strain>
    </source>
</reference>
<evidence type="ECO:0000313" key="4">
    <source>
        <dbReference type="Proteomes" id="UP000053259"/>
    </source>
</evidence>
<evidence type="ECO:0000256" key="2">
    <source>
        <dbReference type="SAM" id="MobiDB-lite"/>
    </source>
</evidence>
<dbReference type="PANTHER" id="PTHR12790:SF0">
    <property type="entry name" value="RNA POLYMERASE I-SPECIFIC TRANSCRIPTION INITIATION FACTOR RRN3-RELATED"/>
    <property type="match status" value="1"/>
</dbReference>
<name>A0A0D2AB15_9PEZI</name>
<feature type="compositionally biased region" description="Acidic residues" evidence="2">
    <location>
        <begin position="303"/>
        <end position="323"/>
    </location>
</feature>
<organism evidence="3 4">
    <name type="scientific">Verruconis gallopava</name>
    <dbReference type="NCBI Taxonomy" id="253628"/>
    <lineage>
        <taxon>Eukaryota</taxon>
        <taxon>Fungi</taxon>
        <taxon>Dikarya</taxon>
        <taxon>Ascomycota</taxon>
        <taxon>Pezizomycotina</taxon>
        <taxon>Dothideomycetes</taxon>
        <taxon>Pleosporomycetidae</taxon>
        <taxon>Venturiales</taxon>
        <taxon>Sympoventuriaceae</taxon>
        <taxon>Verruconis</taxon>
    </lineage>
</organism>
<evidence type="ECO:0000313" key="3">
    <source>
        <dbReference type="EMBL" id="KIW03968.1"/>
    </source>
</evidence>
<dbReference type="SUPFAM" id="SSF48371">
    <property type="entry name" value="ARM repeat"/>
    <property type="match status" value="1"/>
</dbReference>
<dbReference type="GO" id="GO:0001181">
    <property type="term" value="F:RNA polymerase I general transcription initiation factor activity"/>
    <property type="evidence" value="ECO:0007669"/>
    <property type="project" value="InterPro"/>
</dbReference>
<accession>A0A0D2AB15</accession>
<dbReference type="Pfam" id="PF05327">
    <property type="entry name" value="RRN3"/>
    <property type="match status" value="1"/>
</dbReference>
<dbReference type="GO" id="GO:0001042">
    <property type="term" value="F:RNA polymerase I core binding"/>
    <property type="evidence" value="ECO:0007669"/>
    <property type="project" value="TreeGrafter"/>
</dbReference>
<comment type="similarity">
    <text evidence="1">Belongs to the RRN3 family.</text>
</comment>
<dbReference type="HOGENOM" id="CLU_010579_1_1_1"/>
<gene>
    <name evidence="3" type="ORF">PV09_04802</name>
</gene>
<dbReference type="RefSeq" id="XP_016213837.1">
    <property type="nucleotide sequence ID" value="XM_016358219.1"/>
</dbReference>
<feature type="region of interest" description="Disordered" evidence="2">
    <location>
        <begin position="631"/>
        <end position="669"/>
    </location>
</feature>
<dbReference type="VEuPathDB" id="FungiDB:PV09_04802"/>
<protein>
    <recommendedName>
        <fullName evidence="5">RNA polymerase I-specific transcription initiation factor RRN3</fullName>
    </recommendedName>
</protein>
<feature type="compositionally biased region" description="Basic and acidic residues" evidence="2">
    <location>
        <begin position="652"/>
        <end position="663"/>
    </location>
</feature>
<dbReference type="PANTHER" id="PTHR12790">
    <property type="entry name" value="TRANSCRIPTION INITIATION FACTOR IA RRN3"/>
    <property type="match status" value="1"/>
</dbReference>
<feature type="compositionally biased region" description="Acidic residues" evidence="2">
    <location>
        <begin position="634"/>
        <end position="651"/>
    </location>
</feature>
<dbReference type="EMBL" id="KN847542">
    <property type="protein sequence ID" value="KIW03968.1"/>
    <property type="molecule type" value="Genomic_DNA"/>
</dbReference>
<dbReference type="GO" id="GO:0006361">
    <property type="term" value="P:transcription initiation at RNA polymerase I promoter"/>
    <property type="evidence" value="ECO:0007669"/>
    <property type="project" value="InterPro"/>
</dbReference>
<dbReference type="STRING" id="253628.A0A0D2AB15"/>
<dbReference type="FunCoup" id="A0A0D2AB15">
    <property type="interactions" value="634"/>
</dbReference>
<proteinExistence type="inferred from homology"/>
<dbReference type="GO" id="GO:0005634">
    <property type="term" value="C:nucleus"/>
    <property type="evidence" value="ECO:0007669"/>
    <property type="project" value="TreeGrafter"/>
</dbReference>
<dbReference type="OrthoDB" id="26970at2759"/>
<dbReference type="InParanoid" id="A0A0D2AB15"/>
<evidence type="ECO:0008006" key="5">
    <source>
        <dbReference type="Google" id="ProtNLM"/>
    </source>
</evidence>
<dbReference type="Proteomes" id="UP000053259">
    <property type="component" value="Unassembled WGS sequence"/>
</dbReference>
<dbReference type="InterPro" id="IPR007991">
    <property type="entry name" value="RNA_pol_I_trans_ini_fac_RRN3"/>
</dbReference>
<evidence type="ECO:0000256" key="1">
    <source>
        <dbReference type="ARBA" id="ARBA00010098"/>
    </source>
</evidence>